<feature type="region of interest" description="Disordered" evidence="2">
    <location>
        <begin position="90"/>
        <end position="110"/>
    </location>
</feature>
<reference evidence="3 4" key="1">
    <citation type="journal article" date="2008" name="Proc. Natl. Acad. Sci. U.S.A.">
        <title>Niche adaptation and genome expansion in the chlorophyll d-producing cyanobacterium Acaryochloris marina.</title>
        <authorList>
            <person name="Swingley W.D."/>
            <person name="Chen M."/>
            <person name="Cheung P.C."/>
            <person name="Conrad A.L."/>
            <person name="Dejesa L.C."/>
            <person name="Hao J."/>
            <person name="Honchak B.M."/>
            <person name="Karbach L.E."/>
            <person name="Kurdoglu A."/>
            <person name="Lahiri S."/>
            <person name="Mastrian S.D."/>
            <person name="Miyashita H."/>
            <person name="Page L."/>
            <person name="Ramakrishna P."/>
            <person name="Satoh S."/>
            <person name="Sattley W.M."/>
            <person name="Shimada Y."/>
            <person name="Taylor H.L."/>
            <person name="Tomo T."/>
            <person name="Tsuchiya T."/>
            <person name="Wang Z.T."/>
            <person name="Raymond J."/>
            <person name="Mimuro M."/>
            <person name="Blankenship R.E."/>
            <person name="Touchman J.W."/>
        </authorList>
    </citation>
    <scope>NUCLEOTIDE SEQUENCE [LARGE SCALE GENOMIC DNA]</scope>
    <source>
        <strain evidence="4">MBIC 11017</strain>
    </source>
</reference>
<accession>B0CDE6</accession>
<organism evidence="3 4">
    <name type="scientific">Acaryochloris marina (strain MBIC 11017)</name>
    <dbReference type="NCBI Taxonomy" id="329726"/>
    <lineage>
        <taxon>Bacteria</taxon>
        <taxon>Bacillati</taxon>
        <taxon>Cyanobacteriota</taxon>
        <taxon>Cyanophyceae</taxon>
        <taxon>Acaryochloridales</taxon>
        <taxon>Acaryochloridaceae</taxon>
        <taxon>Acaryochloris</taxon>
    </lineage>
</organism>
<name>B0CDE6_ACAM1</name>
<gene>
    <name evidence="3" type="ordered locus">AM1_1851</name>
</gene>
<evidence type="ECO:0000256" key="2">
    <source>
        <dbReference type="SAM" id="MobiDB-lite"/>
    </source>
</evidence>
<dbReference type="RefSeq" id="WP_012162374.1">
    <property type="nucleotide sequence ID" value="NC_009925.1"/>
</dbReference>
<dbReference type="eggNOG" id="ENOG502ZHRB">
    <property type="taxonomic scope" value="Bacteria"/>
</dbReference>
<proteinExistence type="predicted"/>
<evidence type="ECO:0000256" key="1">
    <source>
        <dbReference type="SAM" id="Coils"/>
    </source>
</evidence>
<feature type="region of interest" description="Disordered" evidence="2">
    <location>
        <begin position="26"/>
        <end position="48"/>
    </location>
</feature>
<dbReference type="KEGG" id="amr:AM1_1851"/>
<keyword evidence="4" id="KW-1185">Reference proteome</keyword>
<protein>
    <submittedName>
        <fullName evidence="3">Uncharacterized protein</fullName>
    </submittedName>
</protein>
<dbReference type="AlphaFoldDB" id="B0CDE6"/>
<evidence type="ECO:0000313" key="3">
    <source>
        <dbReference type="EMBL" id="ABW26871.1"/>
    </source>
</evidence>
<dbReference type="HOGENOM" id="CLU_2165406_0_0_3"/>
<keyword evidence="1" id="KW-0175">Coiled coil</keyword>
<feature type="coiled-coil region" evidence="1">
    <location>
        <begin position="49"/>
        <end position="90"/>
    </location>
</feature>
<dbReference type="OrthoDB" id="9837855at2"/>
<dbReference type="STRING" id="329726.AM1_1851"/>
<dbReference type="Proteomes" id="UP000000268">
    <property type="component" value="Chromosome"/>
</dbReference>
<evidence type="ECO:0000313" key="4">
    <source>
        <dbReference type="Proteomes" id="UP000000268"/>
    </source>
</evidence>
<sequence length="110" mass="12586">MPSVDNCDDPWQTPAAEVDAEVLETSQRLVEKSDSQWPKPDPAPPNPDLELAQQKITELELQQKRIFQRNVTLTAEIAQLRATNQRLTQELAQRPQPAKKQGWWQRLFGG</sequence>
<dbReference type="EMBL" id="CP000828">
    <property type="protein sequence ID" value="ABW26871.1"/>
    <property type="molecule type" value="Genomic_DNA"/>
</dbReference>